<feature type="coiled-coil region" evidence="1">
    <location>
        <begin position="90"/>
        <end position="117"/>
    </location>
</feature>
<dbReference type="EMBL" id="UINC01073670">
    <property type="protein sequence ID" value="SVC10229.1"/>
    <property type="molecule type" value="Genomic_DNA"/>
</dbReference>
<proteinExistence type="predicted"/>
<protein>
    <submittedName>
        <fullName evidence="2">Uncharacterized protein</fullName>
    </submittedName>
</protein>
<keyword evidence="1" id="KW-0175">Coiled coil</keyword>
<evidence type="ECO:0000256" key="1">
    <source>
        <dbReference type="SAM" id="Coils"/>
    </source>
</evidence>
<accession>A0A382JEY4</accession>
<gene>
    <name evidence="2" type="ORF">METZ01_LOCUS263083</name>
</gene>
<reference evidence="2" key="1">
    <citation type="submission" date="2018-05" db="EMBL/GenBank/DDBJ databases">
        <authorList>
            <person name="Lanie J.A."/>
            <person name="Ng W.-L."/>
            <person name="Kazmierczak K.M."/>
            <person name="Andrzejewski T.M."/>
            <person name="Davidsen T.M."/>
            <person name="Wayne K.J."/>
            <person name="Tettelin H."/>
            <person name="Glass J.I."/>
            <person name="Rusch D."/>
            <person name="Podicherti R."/>
            <person name="Tsui H.-C.T."/>
            <person name="Winkler M.E."/>
        </authorList>
    </citation>
    <scope>NUCLEOTIDE SEQUENCE</scope>
</reference>
<organism evidence="2">
    <name type="scientific">marine metagenome</name>
    <dbReference type="NCBI Taxonomy" id="408172"/>
    <lineage>
        <taxon>unclassified sequences</taxon>
        <taxon>metagenomes</taxon>
        <taxon>ecological metagenomes</taxon>
    </lineage>
</organism>
<name>A0A382JEY4_9ZZZZ</name>
<dbReference type="AlphaFoldDB" id="A0A382JEY4"/>
<sequence>MKSIKSIIFVLLLIGSLSYGQFAFSDCLYPKMKMDIPNGSTATMEEMVAAQNNFKGYNADMNAYLACLDDELSKISQDFEGYADIKSHSDSKYNAAVEQLQEAAEEWNEAVRGYKAQ</sequence>
<evidence type="ECO:0000313" key="2">
    <source>
        <dbReference type="EMBL" id="SVC10229.1"/>
    </source>
</evidence>